<evidence type="ECO:0000313" key="6">
    <source>
        <dbReference type="EMBL" id="GLW71337.1"/>
    </source>
</evidence>
<evidence type="ECO:0000259" key="5">
    <source>
        <dbReference type="PROSITE" id="PS50931"/>
    </source>
</evidence>
<gene>
    <name evidence="6" type="ORF">Kpho02_36360</name>
</gene>
<dbReference type="FunFam" id="1.10.10.10:FF:000001">
    <property type="entry name" value="LysR family transcriptional regulator"/>
    <property type="match status" value="1"/>
</dbReference>
<evidence type="ECO:0000256" key="1">
    <source>
        <dbReference type="ARBA" id="ARBA00009437"/>
    </source>
</evidence>
<evidence type="ECO:0000256" key="2">
    <source>
        <dbReference type="ARBA" id="ARBA00023015"/>
    </source>
</evidence>
<dbReference type="SUPFAM" id="SSF46785">
    <property type="entry name" value="Winged helix' DNA-binding domain"/>
    <property type="match status" value="1"/>
</dbReference>
<dbReference type="Proteomes" id="UP001165041">
    <property type="component" value="Unassembled WGS sequence"/>
</dbReference>
<protein>
    <submittedName>
        <fullName evidence="6">LysR family transcriptional regulator</fullName>
    </submittedName>
</protein>
<name>A0A9W6QB35_9ACTN</name>
<dbReference type="Gene3D" id="3.40.190.10">
    <property type="entry name" value="Periplasmic binding protein-like II"/>
    <property type="match status" value="3"/>
</dbReference>
<proteinExistence type="inferred from homology"/>
<evidence type="ECO:0000256" key="4">
    <source>
        <dbReference type="ARBA" id="ARBA00023163"/>
    </source>
</evidence>
<dbReference type="SUPFAM" id="SSF53850">
    <property type="entry name" value="Periplasmic binding protein-like II"/>
    <property type="match status" value="1"/>
</dbReference>
<sequence length="360" mass="37314">MVRGSDRRDLAPFRVRGARGGFRTVDRVIEARHLRVLHAVARTGSFSAAARELGCTQPAVSQQMKALEKAVDTPLVVRAGREMQLSEAGRVLLRHADGILAGLSAAEEEVAAIAGLRAGRVRLVSFPTASSTLVPRSVAQVRAAHPGVRVSLVEAEPTQALAMLRGGECEVALAFRYPDSQGGLSLPSPHATLREARAEAALEAAATAAANDWSELVVRPLLDDPLVGLVPAGHPLAGRGEDAPVDLSELAGEQWIAGCPQCRGHLVELCTDAGFAPSIEFATDDYPAVVGLVGAGLGVAVLPGLALESVRHPGVAAVPVRVASGEPARREVVALTLPDLLGVPAVALMLEQLAAAAAAR</sequence>
<dbReference type="Pfam" id="PF00126">
    <property type="entry name" value="HTH_1"/>
    <property type="match status" value="1"/>
</dbReference>
<comment type="caution">
    <text evidence="6">The sequence shown here is derived from an EMBL/GenBank/DDBJ whole genome shotgun (WGS) entry which is preliminary data.</text>
</comment>
<dbReference type="GO" id="GO:0032993">
    <property type="term" value="C:protein-DNA complex"/>
    <property type="evidence" value="ECO:0007669"/>
    <property type="project" value="TreeGrafter"/>
</dbReference>
<keyword evidence="2" id="KW-0805">Transcription regulation</keyword>
<dbReference type="GO" id="GO:0003677">
    <property type="term" value="F:DNA binding"/>
    <property type="evidence" value="ECO:0007669"/>
    <property type="project" value="UniProtKB-KW"/>
</dbReference>
<dbReference type="PROSITE" id="PS50931">
    <property type="entry name" value="HTH_LYSR"/>
    <property type="match status" value="1"/>
</dbReference>
<dbReference type="CDD" id="cd08423">
    <property type="entry name" value="PBP2_LTTR_like_6"/>
    <property type="match status" value="1"/>
</dbReference>
<evidence type="ECO:0000256" key="3">
    <source>
        <dbReference type="ARBA" id="ARBA00023125"/>
    </source>
</evidence>
<organism evidence="6 7">
    <name type="scientific">Kitasatospora phosalacinea</name>
    <dbReference type="NCBI Taxonomy" id="2065"/>
    <lineage>
        <taxon>Bacteria</taxon>
        <taxon>Bacillati</taxon>
        <taxon>Actinomycetota</taxon>
        <taxon>Actinomycetes</taxon>
        <taxon>Kitasatosporales</taxon>
        <taxon>Streptomycetaceae</taxon>
        <taxon>Kitasatospora</taxon>
    </lineage>
</organism>
<dbReference type="PANTHER" id="PTHR30346:SF29">
    <property type="entry name" value="LYSR SUBSTRATE-BINDING"/>
    <property type="match status" value="1"/>
</dbReference>
<dbReference type="AlphaFoldDB" id="A0A9W6QB35"/>
<feature type="domain" description="HTH lysR-type" evidence="5">
    <location>
        <begin position="29"/>
        <end position="86"/>
    </location>
</feature>
<dbReference type="GO" id="GO:0003700">
    <property type="term" value="F:DNA-binding transcription factor activity"/>
    <property type="evidence" value="ECO:0007669"/>
    <property type="project" value="InterPro"/>
</dbReference>
<reference evidence="6" key="1">
    <citation type="submission" date="2023-02" db="EMBL/GenBank/DDBJ databases">
        <title>Kitasatospora phosalacinea NBRC 14627.</title>
        <authorList>
            <person name="Ichikawa N."/>
            <person name="Sato H."/>
            <person name="Tonouchi N."/>
        </authorList>
    </citation>
    <scope>NUCLEOTIDE SEQUENCE</scope>
    <source>
        <strain evidence="6">NBRC 14627</strain>
    </source>
</reference>
<evidence type="ECO:0000313" key="7">
    <source>
        <dbReference type="Proteomes" id="UP001165041"/>
    </source>
</evidence>
<dbReference type="InterPro" id="IPR005119">
    <property type="entry name" value="LysR_subst-bd"/>
</dbReference>
<accession>A0A9W6QB35</accession>
<comment type="similarity">
    <text evidence="1">Belongs to the LysR transcriptional regulatory family.</text>
</comment>
<dbReference type="InterPro" id="IPR000847">
    <property type="entry name" value="LysR_HTH_N"/>
</dbReference>
<keyword evidence="3" id="KW-0238">DNA-binding</keyword>
<keyword evidence="4" id="KW-0804">Transcription</keyword>
<dbReference type="Pfam" id="PF03466">
    <property type="entry name" value="LysR_substrate"/>
    <property type="match status" value="2"/>
</dbReference>
<dbReference type="InterPro" id="IPR036390">
    <property type="entry name" value="WH_DNA-bd_sf"/>
</dbReference>
<dbReference type="InterPro" id="IPR036388">
    <property type="entry name" value="WH-like_DNA-bd_sf"/>
</dbReference>
<dbReference type="EMBL" id="BSSA01000011">
    <property type="protein sequence ID" value="GLW71337.1"/>
    <property type="molecule type" value="Genomic_DNA"/>
</dbReference>
<dbReference type="PANTHER" id="PTHR30346">
    <property type="entry name" value="TRANSCRIPTIONAL DUAL REGULATOR HCAR-RELATED"/>
    <property type="match status" value="1"/>
</dbReference>
<dbReference type="Gene3D" id="1.10.10.10">
    <property type="entry name" value="Winged helix-like DNA-binding domain superfamily/Winged helix DNA-binding domain"/>
    <property type="match status" value="1"/>
</dbReference>
<dbReference type="PRINTS" id="PR00039">
    <property type="entry name" value="HTHLYSR"/>
</dbReference>